<keyword evidence="1" id="KW-0472">Membrane</keyword>
<gene>
    <name evidence="2" type="ORF">POCTA_138.1.T0460111</name>
</gene>
<evidence type="ECO:0000313" key="2">
    <source>
        <dbReference type="EMBL" id="CAD8165091.1"/>
    </source>
</evidence>
<keyword evidence="1" id="KW-1133">Transmembrane helix</keyword>
<comment type="caution">
    <text evidence="2">The sequence shown here is derived from an EMBL/GenBank/DDBJ whole genome shotgun (WGS) entry which is preliminary data.</text>
</comment>
<evidence type="ECO:0000256" key="1">
    <source>
        <dbReference type="SAM" id="Phobius"/>
    </source>
</evidence>
<name>A0A8S1UIT3_PAROT</name>
<keyword evidence="3" id="KW-1185">Reference proteome</keyword>
<accession>A0A8S1UIT3</accession>
<keyword evidence="1" id="KW-0812">Transmembrane</keyword>
<proteinExistence type="predicted"/>
<evidence type="ECO:0000313" key="3">
    <source>
        <dbReference type="Proteomes" id="UP000683925"/>
    </source>
</evidence>
<reference evidence="2" key="1">
    <citation type="submission" date="2021-01" db="EMBL/GenBank/DDBJ databases">
        <authorList>
            <consortium name="Genoscope - CEA"/>
            <person name="William W."/>
        </authorList>
    </citation>
    <scope>NUCLEOTIDE SEQUENCE</scope>
</reference>
<dbReference type="EMBL" id="CAJJDP010000046">
    <property type="protein sequence ID" value="CAD8165091.1"/>
    <property type="molecule type" value="Genomic_DNA"/>
</dbReference>
<sequence length="65" mass="7690">MQIQEELILLVLIQLIVLCGQEIIQLYRFSNNDLIEKQETQKNQNFRKVDLDFVLIMMGGCEFND</sequence>
<organism evidence="2 3">
    <name type="scientific">Paramecium octaurelia</name>
    <dbReference type="NCBI Taxonomy" id="43137"/>
    <lineage>
        <taxon>Eukaryota</taxon>
        <taxon>Sar</taxon>
        <taxon>Alveolata</taxon>
        <taxon>Ciliophora</taxon>
        <taxon>Intramacronucleata</taxon>
        <taxon>Oligohymenophorea</taxon>
        <taxon>Peniculida</taxon>
        <taxon>Parameciidae</taxon>
        <taxon>Paramecium</taxon>
    </lineage>
</organism>
<protein>
    <submittedName>
        <fullName evidence="2">Uncharacterized protein</fullName>
    </submittedName>
</protein>
<dbReference type="Proteomes" id="UP000683925">
    <property type="component" value="Unassembled WGS sequence"/>
</dbReference>
<feature type="transmembrane region" description="Helical" evidence="1">
    <location>
        <begin position="7"/>
        <end position="27"/>
    </location>
</feature>
<dbReference type="AlphaFoldDB" id="A0A8S1UIT3"/>